<dbReference type="GeneTree" id="ENSGT00390000006215"/>
<dbReference type="AlphaFoldDB" id="A0A8C4S1D2"/>
<reference evidence="6" key="1">
    <citation type="submission" date="2021-06" db="EMBL/GenBank/DDBJ databases">
        <authorList>
            <consortium name="Wellcome Sanger Institute Data Sharing"/>
        </authorList>
    </citation>
    <scope>NUCLEOTIDE SEQUENCE [LARGE SCALE GENOMIC DNA]</scope>
</reference>
<evidence type="ECO:0000256" key="2">
    <source>
        <dbReference type="ARBA" id="ARBA00022525"/>
    </source>
</evidence>
<keyword evidence="5" id="KW-0732">Signal</keyword>
<dbReference type="SUPFAM" id="SSF48552">
    <property type="entry name" value="Serum albumin-like"/>
    <property type="match status" value="3"/>
</dbReference>
<dbReference type="Pfam" id="PF05782">
    <property type="entry name" value="ECM1"/>
    <property type="match status" value="2"/>
</dbReference>
<accession>A0A8C4S1D2</accession>
<evidence type="ECO:0000256" key="3">
    <source>
        <dbReference type="ARBA" id="ARBA00022737"/>
    </source>
</evidence>
<dbReference type="RefSeq" id="XP_028650888.1">
    <property type="nucleotide sequence ID" value="XM_028795055.2"/>
</dbReference>
<evidence type="ECO:0000256" key="5">
    <source>
        <dbReference type="SAM" id="SignalP"/>
    </source>
</evidence>
<dbReference type="PANTHER" id="PTHR16776:SF3">
    <property type="entry name" value="EXTRACELLULAR MATRIX PROTEIN 1"/>
    <property type="match status" value="1"/>
</dbReference>
<feature type="region of interest" description="Disordered" evidence="4">
    <location>
        <begin position="63"/>
        <end position="90"/>
    </location>
</feature>
<dbReference type="Gene3D" id="1.10.246.10">
    <property type="match status" value="3"/>
</dbReference>
<dbReference type="GO" id="GO:0030500">
    <property type="term" value="P:regulation of bone mineralization"/>
    <property type="evidence" value="ECO:0007669"/>
    <property type="project" value="TreeGrafter"/>
</dbReference>
<reference evidence="6" key="2">
    <citation type="submission" date="2025-05" db="UniProtKB">
        <authorList>
            <consortium name="Ensembl"/>
        </authorList>
    </citation>
    <scope>IDENTIFICATION</scope>
</reference>
<keyword evidence="2" id="KW-0964">Secreted</keyword>
<evidence type="ECO:0000256" key="1">
    <source>
        <dbReference type="ARBA" id="ARBA00004613"/>
    </source>
</evidence>
<gene>
    <name evidence="6" type="primary">ecm1a</name>
</gene>
<evidence type="ECO:0000256" key="4">
    <source>
        <dbReference type="SAM" id="MobiDB-lite"/>
    </source>
</evidence>
<evidence type="ECO:0000313" key="7">
    <source>
        <dbReference type="Proteomes" id="UP000694620"/>
    </source>
</evidence>
<proteinExistence type="predicted"/>
<dbReference type="Proteomes" id="UP000694620">
    <property type="component" value="Chromosome 2"/>
</dbReference>
<dbReference type="GO" id="GO:0005615">
    <property type="term" value="C:extracellular space"/>
    <property type="evidence" value="ECO:0007669"/>
    <property type="project" value="InterPro"/>
</dbReference>
<dbReference type="InterPro" id="IPR008605">
    <property type="entry name" value="ECM1"/>
</dbReference>
<organism evidence="6 7">
    <name type="scientific">Erpetoichthys calabaricus</name>
    <name type="common">Rope fish</name>
    <name type="synonym">Calamoichthys calabaricus</name>
    <dbReference type="NCBI Taxonomy" id="27687"/>
    <lineage>
        <taxon>Eukaryota</taxon>
        <taxon>Metazoa</taxon>
        <taxon>Chordata</taxon>
        <taxon>Craniata</taxon>
        <taxon>Vertebrata</taxon>
        <taxon>Euteleostomi</taxon>
        <taxon>Actinopterygii</taxon>
        <taxon>Polypteriformes</taxon>
        <taxon>Polypteridae</taxon>
        <taxon>Erpetoichthys</taxon>
    </lineage>
</organism>
<protein>
    <submittedName>
        <fullName evidence="6">Extracellular matrix protein 1b</fullName>
    </submittedName>
</protein>
<dbReference type="PANTHER" id="PTHR16776">
    <property type="entry name" value="EXTRACELLULAR MATRIX PROTEIN 1"/>
    <property type="match status" value="1"/>
</dbReference>
<dbReference type="Ensembl" id="ENSECRT00000009994.1">
    <property type="protein sequence ID" value="ENSECRP00000009829.1"/>
    <property type="gene ID" value="ENSECRG00000006582.1"/>
</dbReference>
<dbReference type="OrthoDB" id="9889855at2759"/>
<dbReference type="Ensembl" id="ENSECRT00000009986.1">
    <property type="protein sequence ID" value="ENSECRP00000009821.1"/>
    <property type="gene ID" value="ENSECRG00000006582.1"/>
</dbReference>
<comment type="subcellular location">
    <subcellularLocation>
        <location evidence="1">Secreted</location>
    </subcellularLocation>
</comment>
<feature type="chain" id="PRO_5044680591" evidence="5">
    <location>
        <begin position="21"/>
        <end position="484"/>
    </location>
</feature>
<dbReference type="GeneID" id="114646734"/>
<dbReference type="InterPro" id="IPR020858">
    <property type="entry name" value="Serum_albumin-like"/>
</dbReference>
<name>A0A8C4S1D2_ERPCA</name>
<feature type="signal peptide" evidence="5">
    <location>
        <begin position="1"/>
        <end position="20"/>
    </location>
</feature>
<dbReference type="GO" id="GO:0007165">
    <property type="term" value="P:signal transduction"/>
    <property type="evidence" value="ECO:0007669"/>
    <property type="project" value="InterPro"/>
</dbReference>
<keyword evidence="3" id="KW-0677">Repeat</keyword>
<evidence type="ECO:0000313" key="6">
    <source>
        <dbReference type="Ensembl" id="ENSECRP00000009829.1"/>
    </source>
</evidence>
<sequence>MSQQGLHTLLILCCLRFTCASDSWDDMEQREVIPELPDIPDPFDDLLQRPLIPDLHGLFAVSTDNPKPNIKKKENPPALPRANGSPLRPDVPEISFPPGQPTVENMGNICQYRDHRPTYPPGSLPRTGFGHIYRQGTTINRLEAAFKQCCLTNDPLCCAHQMWKNSLDDYCEEESRIKTLQPPCCLQKEKQRWACFEKEAENPSYKPKNNGIQKSGKSRRMTSVPEVLSWNSTECDRQNDRLHPRGLMREPKYAEVLFPPANPTAENIFNICKLQMFRPRYKKCKVRSFPGWLERQVKAIKRIEAKFHKCCAGGKDTLLCAQTEWKAEIDSYCSEEFSIKTSRYPCCRKNGNLRYQCFQEEAPYPKYNKDVQIISLTNISSRTMKFVCGHHKILTKKFPVGILEESLKEKCCNMPDEERIACAKDQVQTLPQRLCAGEWSTWEDSKKCCINEKSKQSECIYGKKLDAVSIAYAEANLRKCEITK</sequence>
<keyword evidence="7" id="KW-1185">Reference proteome</keyword>